<keyword evidence="2" id="KW-1185">Reference proteome</keyword>
<accession>A0A5B0Q652</accession>
<dbReference type="EMBL" id="VSWC01000028">
    <property type="protein sequence ID" value="KAA1108577.1"/>
    <property type="molecule type" value="Genomic_DNA"/>
</dbReference>
<gene>
    <name evidence="1" type="ORF">PGT21_018197</name>
</gene>
<evidence type="ECO:0000313" key="1">
    <source>
        <dbReference type="EMBL" id="KAA1108577.1"/>
    </source>
</evidence>
<dbReference type="AlphaFoldDB" id="A0A5B0Q652"/>
<reference evidence="1 2" key="1">
    <citation type="submission" date="2019-05" db="EMBL/GenBank/DDBJ databases">
        <title>Emergence of the Ug99 lineage of the wheat stem rust pathogen through somatic hybridization.</title>
        <authorList>
            <person name="Li F."/>
            <person name="Upadhyaya N.M."/>
            <person name="Sperschneider J."/>
            <person name="Matny O."/>
            <person name="Nguyen-Phuc H."/>
            <person name="Mago R."/>
            <person name="Raley C."/>
            <person name="Miller M.E."/>
            <person name="Silverstein K.A.T."/>
            <person name="Henningsen E."/>
            <person name="Hirsch C.D."/>
            <person name="Visser B."/>
            <person name="Pretorius Z.A."/>
            <person name="Steffenson B.J."/>
            <person name="Schwessinger B."/>
            <person name="Dodds P.N."/>
            <person name="Figueroa M."/>
        </authorList>
    </citation>
    <scope>NUCLEOTIDE SEQUENCE [LARGE SCALE GENOMIC DNA]</scope>
    <source>
        <strain evidence="1">21-0</strain>
    </source>
</reference>
<protein>
    <submittedName>
        <fullName evidence="1">Uncharacterized protein</fullName>
    </submittedName>
</protein>
<organism evidence="1 2">
    <name type="scientific">Puccinia graminis f. sp. tritici</name>
    <dbReference type="NCBI Taxonomy" id="56615"/>
    <lineage>
        <taxon>Eukaryota</taxon>
        <taxon>Fungi</taxon>
        <taxon>Dikarya</taxon>
        <taxon>Basidiomycota</taxon>
        <taxon>Pucciniomycotina</taxon>
        <taxon>Pucciniomycetes</taxon>
        <taxon>Pucciniales</taxon>
        <taxon>Pucciniaceae</taxon>
        <taxon>Puccinia</taxon>
    </lineage>
</organism>
<dbReference type="Proteomes" id="UP000324748">
    <property type="component" value="Unassembled WGS sequence"/>
</dbReference>
<sequence length="135" mass="15161">MTNRQLTLLKYSLEDFTSSQITTRRPMAVVEPVRLKDQELREAIERSSKPTLVPRSDNPDAIIRASNAEQHKREALAAHLVPIPASPPPASSVLTKQPTMATFGSQVPGGFQFRSTHSFVFLYLSDWIIKVHSMF</sequence>
<proteinExistence type="predicted"/>
<name>A0A5B0Q652_PUCGR</name>
<comment type="caution">
    <text evidence="1">The sequence shown here is derived from an EMBL/GenBank/DDBJ whole genome shotgun (WGS) entry which is preliminary data.</text>
</comment>
<evidence type="ECO:0000313" key="2">
    <source>
        <dbReference type="Proteomes" id="UP000324748"/>
    </source>
</evidence>